<dbReference type="EMBL" id="CP007142">
    <property type="protein sequence ID" value="AJQ97934.1"/>
    <property type="molecule type" value="Genomic_DNA"/>
</dbReference>
<name>A0A0C5W5Q1_9GAMM</name>
<dbReference type="KEGG" id="gsn:YC6258_05910"/>
<proteinExistence type="predicted"/>
<dbReference type="HOGENOM" id="CLU_1304207_0_0_6"/>
<feature type="domain" description="LysM" evidence="1">
    <location>
        <begin position="2"/>
        <end position="53"/>
    </location>
</feature>
<dbReference type="InterPro" id="IPR036779">
    <property type="entry name" value="LysM_dom_sf"/>
</dbReference>
<evidence type="ECO:0000259" key="1">
    <source>
        <dbReference type="PROSITE" id="PS51782"/>
    </source>
</evidence>
<accession>A0A0C5W5Q1</accession>
<evidence type="ECO:0000313" key="3">
    <source>
        <dbReference type="Proteomes" id="UP000032266"/>
    </source>
</evidence>
<dbReference type="STRING" id="1445510.YC6258_05910"/>
<dbReference type="Gene3D" id="3.10.350.10">
    <property type="entry name" value="LysM domain"/>
    <property type="match status" value="1"/>
</dbReference>
<reference evidence="2 3" key="1">
    <citation type="submission" date="2014-01" db="EMBL/GenBank/DDBJ databases">
        <title>Full genme sequencing of cellulolytic bacterium Gynuella sunshinyii YC6258T gen. nov., sp. nov.</title>
        <authorList>
            <person name="Khan H."/>
            <person name="Chung E.J."/>
            <person name="Chung Y.R."/>
        </authorList>
    </citation>
    <scope>NUCLEOTIDE SEQUENCE [LARGE SCALE GENOMIC DNA]</scope>
    <source>
        <strain evidence="2 3">YC6258</strain>
    </source>
</reference>
<dbReference type="OrthoDB" id="370541at2"/>
<dbReference type="AlphaFoldDB" id="A0A0C5W5Q1"/>
<dbReference type="PROSITE" id="PS51782">
    <property type="entry name" value="LYSM"/>
    <property type="match status" value="1"/>
</dbReference>
<dbReference type="RefSeq" id="WP_044619550.1">
    <property type="nucleotide sequence ID" value="NZ_CP007142.1"/>
</dbReference>
<sequence>MKVHMVRQGECLTTIAAEFGLTPEEIWNLPDNQDLSNKRRHSGCLAPGDQLVIPNQASQGKDIAINDLTVLVIADNQYLLQLTLLDNTLNPIKNLEVRCTWPNCKRYISGITNGQGIVRLTLPNLCDKGILAWEYQQRQWIRGFDVGTLLPEELTTGMDQRLTNLTGSLGHYSDQFITAWADEAGQSPDQLEQQLTGQA</sequence>
<keyword evidence="3" id="KW-1185">Reference proteome</keyword>
<dbReference type="Pfam" id="PF01476">
    <property type="entry name" value="LysM"/>
    <property type="match status" value="1"/>
</dbReference>
<evidence type="ECO:0000313" key="2">
    <source>
        <dbReference type="EMBL" id="AJQ97934.1"/>
    </source>
</evidence>
<protein>
    <recommendedName>
        <fullName evidence="1">LysM domain-containing protein</fullName>
    </recommendedName>
</protein>
<gene>
    <name evidence="2" type="ORF">YC6258_05910</name>
</gene>
<dbReference type="Proteomes" id="UP000032266">
    <property type="component" value="Chromosome"/>
</dbReference>
<dbReference type="InterPro" id="IPR018392">
    <property type="entry name" value="LysM"/>
</dbReference>
<organism evidence="2 3">
    <name type="scientific">Gynuella sunshinyii YC6258</name>
    <dbReference type="NCBI Taxonomy" id="1445510"/>
    <lineage>
        <taxon>Bacteria</taxon>
        <taxon>Pseudomonadati</taxon>
        <taxon>Pseudomonadota</taxon>
        <taxon>Gammaproteobacteria</taxon>
        <taxon>Oceanospirillales</taxon>
        <taxon>Saccharospirillaceae</taxon>
        <taxon>Gynuella</taxon>
    </lineage>
</organism>